<evidence type="ECO:0000256" key="3">
    <source>
        <dbReference type="SAM" id="MobiDB-lite"/>
    </source>
</evidence>
<feature type="compositionally biased region" description="Basic and acidic residues" evidence="3">
    <location>
        <begin position="21"/>
        <end position="30"/>
    </location>
</feature>
<dbReference type="InterPro" id="IPR013520">
    <property type="entry name" value="Ribonucl_H"/>
</dbReference>
<feature type="compositionally biased region" description="Basic and acidic residues" evidence="3">
    <location>
        <begin position="691"/>
        <end position="700"/>
    </location>
</feature>
<feature type="compositionally biased region" description="Acidic residues" evidence="3">
    <location>
        <begin position="1"/>
        <end position="11"/>
    </location>
</feature>
<dbReference type="GO" id="GO:0003676">
    <property type="term" value="F:nucleic acid binding"/>
    <property type="evidence" value="ECO:0007669"/>
    <property type="project" value="InterPro"/>
</dbReference>
<name>A0AAV1HWZ1_9CHLO</name>
<comment type="caution">
    <text evidence="5">The sequence shown here is derived from an EMBL/GenBank/DDBJ whole genome shotgun (WGS) entry which is preliminary data.</text>
</comment>
<evidence type="ECO:0000313" key="6">
    <source>
        <dbReference type="Proteomes" id="UP001314263"/>
    </source>
</evidence>
<organism evidence="5 6">
    <name type="scientific">Coccomyxa viridis</name>
    <dbReference type="NCBI Taxonomy" id="1274662"/>
    <lineage>
        <taxon>Eukaryota</taxon>
        <taxon>Viridiplantae</taxon>
        <taxon>Chlorophyta</taxon>
        <taxon>core chlorophytes</taxon>
        <taxon>Trebouxiophyceae</taxon>
        <taxon>Trebouxiophyceae incertae sedis</taxon>
        <taxon>Coccomyxaceae</taxon>
        <taxon>Coccomyxa</taxon>
    </lineage>
</organism>
<accession>A0AAV1HWZ1</accession>
<proteinExistence type="predicted"/>
<dbReference type="GO" id="GO:0005634">
    <property type="term" value="C:nucleus"/>
    <property type="evidence" value="ECO:0007669"/>
    <property type="project" value="UniProtKB-SubCell"/>
</dbReference>
<gene>
    <name evidence="5" type="ORF">CVIRNUC_001570</name>
</gene>
<dbReference type="SMART" id="SM00479">
    <property type="entry name" value="EXOIII"/>
    <property type="match status" value="1"/>
</dbReference>
<dbReference type="SUPFAM" id="SSF53098">
    <property type="entry name" value="Ribonuclease H-like"/>
    <property type="match status" value="1"/>
</dbReference>
<dbReference type="Gene3D" id="3.30.420.10">
    <property type="entry name" value="Ribonuclease H-like superfamily/Ribonuclease H"/>
    <property type="match status" value="2"/>
</dbReference>
<dbReference type="InterPro" id="IPR012337">
    <property type="entry name" value="RNaseH-like_sf"/>
</dbReference>
<feature type="region of interest" description="Disordered" evidence="3">
    <location>
        <begin position="1"/>
        <end position="51"/>
    </location>
</feature>
<feature type="domain" description="Exonuclease" evidence="4">
    <location>
        <begin position="251"/>
        <end position="378"/>
    </location>
</feature>
<dbReference type="PANTHER" id="PTHR12801">
    <property type="entry name" value="RNA EXONUCLEASE REXO1 / RECO3 FAMILY MEMBER-RELATED"/>
    <property type="match status" value="1"/>
</dbReference>
<feature type="region of interest" description="Disordered" evidence="3">
    <location>
        <begin position="480"/>
        <end position="560"/>
    </location>
</feature>
<dbReference type="InterPro" id="IPR036397">
    <property type="entry name" value="RNaseH_sf"/>
</dbReference>
<keyword evidence="2" id="KW-0378">Hydrolase</keyword>
<dbReference type="EMBL" id="CAUYUE010000002">
    <property type="protein sequence ID" value="CAK0744734.1"/>
    <property type="molecule type" value="Genomic_DNA"/>
</dbReference>
<dbReference type="Proteomes" id="UP001314263">
    <property type="component" value="Unassembled WGS sequence"/>
</dbReference>
<feature type="region of interest" description="Disordered" evidence="3">
    <location>
        <begin position="177"/>
        <end position="202"/>
    </location>
</feature>
<evidence type="ECO:0000313" key="5">
    <source>
        <dbReference type="EMBL" id="CAK0744734.1"/>
    </source>
</evidence>
<dbReference type="GO" id="GO:0004527">
    <property type="term" value="F:exonuclease activity"/>
    <property type="evidence" value="ECO:0007669"/>
    <property type="project" value="InterPro"/>
</dbReference>
<keyword evidence="6" id="KW-1185">Reference proteome</keyword>
<dbReference type="PANTHER" id="PTHR12801:SF157">
    <property type="entry name" value="SMALL RNA DEGRADING NUCLEASE 5"/>
    <property type="match status" value="1"/>
</dbReference>
<evidence type="ECO:0000256" key="2">
    <source>
        <dbReference type="ARBA" id="ARBA00022801"/>
    </source>
</evidence>
<evidence type="ECO:0000259" key="4">
    <source>
        <dbReference type="SMART" id="SM00479"/>
    </source>
</evidence>
<feature type="compositionally biased region" description="Low complexity" evidence="3">
    <location>
        <begin position="649"/>
        <end position="660"/>
    </location>
</feature>
<feature type="compositionally biased region" description="Low complexity" evidence="3">
    <location>
        <begin position="484"/>
        <end position="509"/>
    </location>
</feature>
<dbReference type="AlphaFoldDB" id="A0AAV1HWZ1"/>
<feature type="region of interest" description="Disordered" evidence="3">
    <location>
        <begin position="632"/>
        <end position="730"/>
    </location>
</feature>
<protein>
    <recommendedName>
        <fullName evidence="4">Exonuclease domain-containing protein</fullName>
    </recommendedName>
</protein>
<feature type="compositionally biased region" description="Basic residues" evidence="3">
    <location>
        <begin position="36"/>
        <end position="48"/>
    </location>
</feature>
<sequence>MVEDALEEGEIEGLVNESPPEQERSVHSSHEQGGLHGKKRTKKQKKQNGAKDSSKAYYDVYGQEARAGIQIDYAHPIRIADVQNLVLWTLADGTSPHWAFLKNKPLISKVVMVAVPGLGASLFQASIDKLSCFAALPAPVKLIAKSAMVRPFQSVGQLFSVPHSRKRKKYLESLEAGMDLSPAPGGHQKEVQPGKKRRRQPFPPKHYVASVEVLKTSDYDIPEMSATGDIICPEGYAATRTGPDRDEKQPELFGIDCEMCITAEGFELTRVSLINEQLEVLLDELVLPRNAITDHNTQYSGITAEMLAPVTTRLEDVRGRILDLIPAEGLLGPPYRSSLKRLTEKFLKRQIQTGSHDSIDDARAAMELALLKFKHGPAFGTNAPQEEDGSDPLCEVLAVNGRRCSLIDRNDVLCRHVTGSANAFACTSDEECTTAAVKEAANAATHFLWTQLRVLGSHLEARAWHRRDLTKAELAAGVPITGIQSPPGSAPSSSQRAASAPARGNAAPADQKAAGMKRKRREHAHQSADPGSEHHSPARACKAAKHAAQHAALKSHPIDVDIDEGRQLPECLEDSCTASPTAVDRSVANGACNGPSAVTAAADGQQDAALQESMEELAARACLHRQHAMAAPVPEGLPAPDSSPGQRTAAGNRAGALHAASNGGHPSEPDPLGEAAQALGSDNMEPTAGEEAPKLGEPARTDSQSQVGGGAARQEAQLTPEQELAKQRQIDEQDARQLPVILPQLSQSLGRIWQAVPVNALFIVMAGHGDTADVRRLQEQKWRRQQGLDGLPPWNTAAEEALAAAMHHALQGLCFCAVKQ</sequence>
<dbReference type="InterPro" id="IPR047021">
    <property type="entry name" value="REXO1/3/4-like"/>
</dbReference>
<keyword evidence="1" id="KW-0540">Nuclease</keyword>
<evidence type="ECO:0000256" key="1">
    <source>
        <dbReference type="ARBA" id="ARBA00022722"/>
    </source>
</evidence>
<reference evidence="5 6" key="1">
    <citation type="submission" date="2023-10" db="EMBL/GenBank/DDBJ databases">
        <authorList>
            <person name="Maclean D."/>
            <person name="Macfadyen A."/>
        </authorList>
    </citation>
    <scope>NUCLEOTIDE SEQUENCE [LARGE SCALE GENOMIC DNA]</scope>
</reference>